<protein>
    <submittedName>
        <fullName evidence="1">Uncharacterized protein</fullName>
    </submittedName>
</protein>
<dbReference type="PANTHER" id="PTHR47236">
    <property type="entry name" value="GENE, 32742-RELATED-RELATED"/>
    <property type="match status" value="1"/>
</dbReference>
<sequence>MVLVHCLSHISVGQMDNDSDPYFLRAFYKALKIACEDLFFARARSANKSPILPVVRGDGKDLSLSILDNLMDTDTLHGFTDKGFADRVVKYGSFQNSATISKKLESRSFENQQVATKKMLQLAKPQQHVDALMQAEAQRALIPRDAKMVIQQQVVRLYNELDQLQAQFMDCINSQNAIQDHLKQTNEAEDQKLSEKKIFNMEARKDHLTDQMRRTEMKIQEKLRVSK</sequence>
<reference evidence="2" key="1">
    <citation type="submission" date="2003-08" db="EMBL/GenBank/DDBJ databases">
        <authorList>
            <person name="Birren B."/>
            <person name="Nusbaum C."/>
            <person name="Abebe A."/>
            <person name="Abouelleil A."/>
            <person name="Adekoya E."/>
            <person name="Ait-zahra M."/>
            <person name="Allen N."/>
            <person name="Allen T."/>
            <person name="An P."/>
            <person name="Anderson M."/>
            <person name="Anderson S."/>
            <person name="Arachchi H."/>
            <person name="Armbruster J."/>
            <person name="Bachantsang P."/>
            <person name="Baldwin J."/>
            <person name="Barry A."/>
            <person name="Bayul T."/>
            <person name="Blitshsteyn B."/>
            <person name="Bloom T."/>
            <person name="Blye J."/>
            <person name="Boguslavskiy L."/>
            <person name="Borowsky M."/>
            <person name="Boukhgalter B."/>
            <person name="Brunache A."/>
            <person name="Butler J."/>
            <person name="Calixte N."/>
            <person name="Calvo S."/>
            <person name="Camarata J."/>
            <person name="Campo K."/>
            <person name="Chang J."/>
            <person name="Cheshatsang Y."/>
            <person name="Citroen M."/>
            <person name="Collymore A."/>
            <person name="Considine T."/>
            <person name="Cook A."/>
            <person name="Cooke P."/>
            <person name="Corum B."/>
            <person name="Cuomo C."/>
            <person name="David R."/>
            <person name="Dawoe T."/>
            <person name="Degray S."/>
            <person name="Dodge S."/>
            <person name="Dooley K."/>
            <person name="Dorje P."/>
            <person name="Dorjee K."/>
            <person name="Dorris L."/>
            <person name="Duffey N."/>
            <person name="Dupes A."/>
            <person name="Elkins T."/>
            <person name="Engels R."/>
            <person name="Erickson J."/>
            <person name="Farina A."/>
            <person name="Faro S."/>
            <person name="Ferreira P."/>
            <person name="Fischer H."/>
            <person name="Fitzgerald M."/>
            <person name="Foley K."/>
            <person name="Gage D."/>
            <person name="Galagan J."/>
            <person name="Gearin G."/>
            <person name="Gnerre S."/>
            <person name="Gnirke A."/>
            <person name="Goyette A."/>
            <person name="Graham J."/>
            <person name="Grandbois E."/>
            <person name="Gyaltsen K."/>
            <person name="Hafez N."/>
            <person name="Hagopian D."/>
            <person name="Hagos B."/>
            <person name="Hall J."/>
            <person name="Hatcher B."/>
            <person name="Heller A."/>
            <person name="Higgins H."/>
            <person name="Honan T."/>
            <person name="Horn A."/>
            <person name="Houde N."/>
            <person name="Hughes L."/>
            <person name="Hulme W."/>
            <person name="Husby E."/>
            <person name="Iliev I."/>
            <person name="Jaffe D."/>
            <person name="Jones C."/>
            <person name="Kamal M."/>
            <person name="Kamat A."/>
            <person name="Kamvysselis M."/>
            <person name="Karlsson E."/>
            <person name="Kells C."/>
            <person name="Kieu A."/>
            <person name="Kisner P."/>
            <person name="Kodira C."/>
            <person name="Kulbokas E."/>
            <person name="Labutti K."/>
            <person name="Lama D."/>
            <person name="Landers T."/>
            <person name="Leger J."/>
            <person name="Levine S."/>
            <person name="Lewis D."/>
            <person name="Lewis T."/>
            <person name="Lindblad-toh K."/>
            <person name="Liu X."/>
            <person name="Lokyitsang T."/>
            <person name="Lokyitsang Y."/>
            <person name="Lucien O."/>
            <person name="Lui A."/>
            <person name="Ma L.J."/>
            <person name="Mabbitt R."/>
            <person name="Macdonald J."/>
            <person name="Maclean C."/>
            <person name="Major J."/>
            <person name="Manning J."/>
            <person name="Marabella R."/>
            <person name="Maru K."/>
            <person name="Matthews C."/>
            <person name="Mauceli E."/>
            <person name="Mccarthy M."/>
            <person name="Mcdonough S."/>
            <person name="Mcghee T."/>
            <person name="Meldrim J."/>
            <person name="Meneus L."/>
            <person name="Mesirov J."/>
            <person name="Mihalev A."/>
            <person name="Mihova T."/>
            <person name="Mikkelsen T."/>
            <person name="Mlenga V."/>
            <person name="Moru K."/>
            <person name="Mozes J."/>
            <person name="Mulrain L."/>
            <person name="Munson G."/>
            <person name="Naylor J."/>
            <person name="Newes C."/>
            <person name="Nguyen C."/>
            <person name="Nguyen N."/>
            <person name="Nguyen T."/>
            <person name="Nicol R."/>
            <person name="Nielsen C."/>
            <person name="Nizzari M."/>
            <person name="Norbu C."/>
            <person name="Norbu N."/>
            <person name="O'donnell P."/>
            <person name="Okoawo O."/>
            <person name="O'leary S."/>
            <person name="Omotosho B."/>
            <person name="O'neill K."/>
            <person name="Osman S."/>
            <person name="Parker S."/>
            <person name="Perrin D."/>
            <person name="Phunkhang P."/>
            <person name="Piqani B."/>
            <person name="Purcell S."/>
            <person name="Rachupka T."/>
            <person name="Ramasamy U."/>
            <person name="Rameau R."/>
            <person name="Ray V."/>
            <person name="Raymond C."/>
            <person name="Retta R."/>
            <person name="Richardson S."/>
            <person name="Rise C."/>
            <person name="Rodriguez J."/>
            <person name="Rogers J."/>
            <person name="Rogov P."/>
            <person name="Rutman M."/>
            <person name="Schupbach R."/>
            <person name="Seaman C."/>
            <person name="Settipalli S."/>
            <person name="Sharpe T."/>
            <person name="Sheridan J."/>
            <person name="Sherpa N."/>
            <person name="Shi J."/>
            <person name="Smirnov S."/>
            <person name="Smith C."/>
            <person name="Sougnez C."/>
            <person name="Spencer B."/>
            <person name="Stalker J."/>
            <person name="Stange-thomann N."/>
            <person name="Stavropoulos S."/>
            <person name="Stetson K."/>
            <person name="Stone C."/>
            <person name="Stone S."/>
            <person name="Stubbs M."/>
            <person name="Talamas J."/>
            <person name="Tchuinga P."/>
            <person name="Tenzing P."/>
            <person name="Tesfaye S."/>
            <person name="Theodore J."/>
            <person name="Thoulutsang Y."/>
            <person name="Topham K."/>
            <person name="Towey S."/>
            <person name="Tsamla T."/>
            <person name="Tsomo N."/>
            <person name="Vallee D."/>
            <person name="Vassiliev H."/>
            <person name="Venkataraman V."/>
            <person name="Vinson J."/>
            <person name="Vo A."/>
            <person name="Wade C."/>
            <person name="Wang S."/>
            <person name="Wangchuk T."/>
            <person name="Wangdi T."/>
            <person name="Whittaker C."/>
            <person name="Wilkinson J."/>
            <person name="Wu Y."/>
            <person name="Wyman D."/>
            <person name="Yadav S."/>
            <person name="Yang S."/>
            <person name="Yang X."/>
            <person name="Yeager S."/>
            <person name="Yee E."/>
            <person name="Young G."/>
            <person name="Zainoun J."/>
            <person name="Zembeck L."/>
            <person name="Zimmer A."/>
            <person name="Zody M."/>
            <person name="Lander E."/>
        </authorList>
    </citation>
    <scope>NUCLEOTIDE SEQUENCE [LARGE SCALE GENOMIC DNA]</scope>
</reference>
<proteinExistence type="predicted"/>
<reference evidence="1" key="3">
    <citation type="submission" date="2025-09" db="UniProtKB">
        <authorList>
            <consortium name="Ensembl"/>
        </authorList>
    </citation>
    <scope>IDENTIFICATION</scope>
</reference>
<dbReference type="GeneTree" id="ENSGT00660000096969"/>
<dbReference type="STRING" id="51511.ENSCSAVP00000019525"/>
<name>H2ZPK9_CIOSA</name>
<dbReference type="Ensembl" id="ENSCSAVT00000019736.1">
    <property type="protein sequence ID" value="ENSCSAVP00000019525.1"/>
    <property type="gene ID" value="ENSCSAVG00000011450.1"/>
</dbReference>
<reference evidence="1" key="2">
    <citation type="submission" date="2025-08" db="UniProtKB">
        <authorList>
            <consortium name="Ensembl"/>
        </authorList>
    </citation>
    <scope>IDENTIFICATION</scope>
</reference>
<accession>H2ZPK9</accession>
<dbReference type="Proteomes" id="UP000007875">
    <property type="component" value="Unassembled WGS sequence"/>
</dbReference>
<dbReference type="InParanoid" id="H2ZPK9"/>
<dbReference type="HOGENOM" id="CLU_1219348_0_0_1"/>
<dbReference type="PANTHER" id="PTHR47236:SF4">
    <property type="entry name" value="GENE 9195-RELATED"/>
    <property type="match status" value="1"/>
</dbReference>
<evidence type="ECO:0000313" key="1">
    <source>
        <dbReference type="Ensembl" id="ENSCSAVP00000019525.1"/>
    </source>
</evidence>
<organism evidence="1 2">
    <name type="scientific">Ciona savignyi</name>
    <name type="common">Pacific transparent sea squirt</name>
    <dbReference type="NCBI Taxonomy" id="51511"/>
    <lineage>
        <taxon>Eukaryota</taxon>
        <taxon>Metazoa</taxon>
        <taxon>Chordata</taxon>
        <taxon>Tunicata</taxon>
        <taxon>Ascidiacea</taxon>
        <taxon>Phlebobranchia</taxon>
        <taxon>Cionidae</taxon>
        <taxon>Ciona</taxon>
    </lineage>
</organism>
<evidence type="ECO:0000313" key="2">
    <source>
        <dbReference type="Proteomes" id="UP000007875"/>
    </source>
</evidence>
<keyword evidence="2" id="KW-1185">Reference proteome</keyword>
<dbReference type="AlphaFoldDB" id="H2ZPK9"/>